<evidence type="ECO:0008006" key="3">
    <source>
        <dbReference type="Google" id="ProtNLM"/>
    </source>
</evidence>
<name>A0A2N8KTK3_9BURK</name>
<reference evidence="1 2" key="1">
    <citation type="submission" date="2018-01" db="EMBL/GenBank/DDBJ databases">
        <title>Draft genome sequence of Paucibacter aquatile CR182 isolated from freshwater of the Nakdong River.</title>
        <authorList>
            <person name="Choi A."/>
            <person name="Chung E.J."/>
        </authorList>
    </citation>
    <scope>NUCLEOTIDE SEQUENCE [LARGE SCALE GENOMIC DNA]</scope>
    <source>
        <strain evidence="1 2">CR182</strain>
    </source>
</reference>
<accession>A0A2N8KTK3</accession>
<dbReference type="PANTHER" id="PTHR12526">
    <property type="entry name" value="GLYCOSYLTRANSFERASE"/>
    <property type="match status" value="1"/>
</dbReference>
<gene>
    <name evidence="1" type="ORF">C1O66_03990</name>
</gene>
<dbReference type="GO" id="GO:0016757">
    <property type="term" value="F:glycosyltransferase activity"/>
    <property type="evidence" value="ECO:0007669"/>
    <property type="project" value="TreeGrafter"/>
</dbReference>
<sequence>MKPRVLMVTRIPFWRMGAGERTRVLAMVWLLGAHCQLSLLYLGSLSAQERQLLARLRVQAELHDVDAAAPGLQGEAAERARFQQICASQRFDACIFQRLSVHGLRDLLPQGVAAVLDTHDLESQAAASRRAQGVAAHTRLSWEQELALFSRYQRVLLIQSEDHARVQAALGERALLAPHPVQFAALPMQAKRRHLGLIGSDWSANLHGMDWFADQVWPHLGTRVAGIELHLFGWLSERWRPEFTGFHRHGFVADFKQAWGGIDVAINPVRWGAGLKIKSVEALGHGLPLVSTLEGARGLPEDGGQALVRCDDPLMFAEACARLLEDSGARAAMGMAAHAYARQHFSPQVCFEPLLRWLQQRAQQGRAA</sequence>
<dbReference type="Pfam" id="PF13692">
    <property type="entry name" value="Glyco_trans_1_4"/>
    <property type="match status" value="1"/>
</dbReference>
<dbReference type="EMBL" id="POSP01000003">
    <property type="protein sequence ID" value="PND36781.1"/>
    <property type="molecule type" value="Genomic_DNA"/>
</dbReference>
<evidence type="ECO:0000313" key="1">
    <source>
        <dbReference type="EMBL" id="PND36781.1"/>
    </source>
</evidence>
<dbReference type="SUPFAM" id="SSF53756">
    <property type="entry name" value="UDP-Glycosyltransferase/glycogen phosphorylase"/>
    <property type="match status" value="1"/>
</dbReference>
<keyword evidence="2" id="KW-1185">Reference proteome</keyword>
<proteinExistence type="predicted"/>
<dbReference type="Gene3D" id="3.40.50.2000">
    <property type="entry name" value="Glycogen Phosphorylase B"/>
    <property type="match status" value="1"/>
</dbReference>
<comment type="caution">
    <text evidence="1">The sequence shown here is derived from an EMBL/GenBank/DDBJ whole genome shotgun (WGS) entry which is preliminary data.</text>
</comment>
<dbReference type="Proteomes" id="UP000235916">
    <property type="component" value="Unassembled WGS sequence"/>
</dbReference>
<dbReference type="PANTHER" id="PTHR12526:SF600">
    <property type="entry name" value="GLYCOSYL TRANSFERASE GROUP 1"/>
    <property type="match status" value="1"/>
</dbReference>
<evidence type="ECO:0000313" key="2">
    <source>
        <dbReference type="Proteomes" id="UP000235916"/>
    </source>
</evidence>
<dbReference type="RefSeq" id="WP_102766704.1">
    <property type="nucleotide sequence ID" value="NZ_POSP01000003.1"/>
</dbReference>
<organism evidence="1 2">
    <name type="scientific">Kinneretia aquatilis</name>
    <dbReference type="NCBI Taxonomy" id="2070761"/>
    <lineage>
        <taxon>Bacteria</taxon>
        <taxon>Pseudomonadati</taxon>
        <taxon>Pseudomonadota</taxon>
        <taxon>Betaproteobacteria</taxon>
        <taxon>Burkholderiales</taxon>
        <taxon>Sphaerotilaceae</taxon>
        <taxon>Roseateles</taxon>
    </lineage>
</organism>
<protein>
    <recommendedName>
        <fullName evidence="3">Glycosyltransferase</fullName>
    </recommendedName>
</protein>
<dbReference type="AlphaFoldDB" id="A0A2N8KTK3"/>